<evidence type="ECO:0000256" key="4">
    <source>
        <dbReference type="ARBA" id="ARBA00022525"/>
    </source>
</evidence>
<dbReference type="InterPro" id="IPR035976">
    <property type="entry name" value="Sushi/SCR/CCP_sf"/>
</dbReference>
<dbReference type="Pfam" id="PF09014">
    <property type="entry name" value="Sushi_2"/>
    <property type="match status" value="1"/>
</dbReference>
<feature type="domain" description="Sushi" evidence="14">
    <location>
        <begin position="105"/>
        <end position="162"/>
    </location>
</feature>
<evidence type="ECO:0000256" key="9">
    <source>
        <dbReference type="ARBA" id="ARBA00023157"/>
    </source>
</evidence>
<dbReference type="CDD" id="cd00033">
    <property type="entry name" value="CCP"/>
    <property type="match status" value="4"/>
</dbReference>
<dbReference type="InterPro" id="IPR000436">
    <property type="entry name" value="Sushi_SCR_CCP_dom"/>
</dbReference>
<dbReference type="InterPro" id="IPR051277">
    <property type="entry name" value="SEZ6_CSMD_C4BPB_Regulators"/>
</dbReference>
<evidence type="ECO:0000259" key="14">
    <source>
        <dbReference type="PROSITE" id="PS50923"/>
    </source>
</evidence>
<organism evidence="15 16">
    <name type="scientific">Erpetoichthys calabaricus</name>
    <name type="common">Rope fish</name>
    <name type="synonym">Calamoichthys calabaricus</name>
    <dbReference type="NCBI Taxonomy" id="27687"/>
    <lineage>
        <taxon>Eukaryota</taxon>
        <taxon>Metazoa</taxon>
        <taxon>Chordata</taxon>
        <taxon>Craniata</taxon>
        <taxon>Vertebrata</taxon>
        <taxon>Euteleostomi</taxon>
        <taxon>Actinopterygii</taxon>
        <taxon>Polypteriformes</taxon>
        <taxon>Polypteridae</taxon>
        <taxon>Erpetoichthys</taxon>
    </lineage>
</organism>
<dbReference type="SUPFAM" id="SSF57535">
    <property type="entry name" value="Complement control module/SCR domain"/>
    <property type="match status" value="5"/>
</dbReference>
<feature type="disulfide bond" evidence="13">
    <location>
        <begin position="133"/>
        <end position="160"/>
    </location>
</feature>
<reference evidence="15" key="1">
    <citation type="submission" date="2021-06" db="EMBL/GenBank/DDBJ databases">
        <authorList>
            <consortium name="Wellcome Sanger Institute Data Sharing"/>
        </authorList>
    </citation>
    <scope>NUCLEOTIDE SEQUENCE [LARGE SCALE GENOMIC DNA]</scope>
</reference>
<feature type="disulfide bond" evidence="13">
    <location>
        <begin position="46"/>
        <end position="89"/>
    </location>
</feature>
<gene>
    <name evidence="15" type="primary">APOH</name>
</gene>
<comment type="caution">
    <text evidence="13">Lacks conserved residue(s) required for the propagation of feature annotation.</text>
</comment>
<dbReference type="PANTHER" id="PTHR45656:SF4">
    <property type="entry name" value="PROTEIN CBR-CLEC-78"/>
    <property type="match status" value="1"/>
</dbReference>
<feature type="domain" description="Sushi" evidence="14">
    <location>
        <begin position="44"/>
        <end position="104"/>
    </location>
</feature>
<dbReference type="GeneTree" id="ENSGT00940000157228"/>
<dbReference type="AlphaFoldDB" id="A0A8C4T988"/>
<name>A0A8C4T988_ERPCA</name>
<feature type="domain" description="Sushi" evidence="14">
    <location>
        <begin position="163"/>
        <end position="225"/>
    </location>
</feature>
<reference evidence="15" key="2">
    <citation type="submission" date="2025-08" db="UniProtKB">
        <authorList>
            <consortium name="Ensembl"/>
        </authorList>
    </citation>
    <scope>IDENTIFICATION</scope>
</reference>
<sequence length="371" mass="41664">MSALVAFGRDLSVRPGLLTGEMDQQLIFVLYLQLVTFGLVSSGNVCGRPPLAKNAVLSEERRIYEPGEEVTFLCVKGYSMSGGSRKITCGISGKWNTPTIRCSPKLCSYPGPLENGHIIFSSLEFGSNLTFQCMEGYFLHGQNTSHCKDDGTWDVSLPYCEPIFCPMPDIPRFGKIKHIRPMEGNKTHFGEQVQYECQPPFVLFGNETGFCQADGNWTEMPQCKKVSCRPPTTIPNGFMSFAVIREYGYQENVKYGCKPDFVLDGPSEVHCMKTGNWSMKPVCRAHCTVNISRGRVFYNGKKYWIENLPDKKVQHSESVAFYCMDEKNKCGYPVLSQCVDGHLEIPSCFIEPGRTKYTLQSSKLPSEIKQC</sequence>
<dbReference type="OrthoDB" id="6103690at2759"/>
<dbReference type="Gene3D" id="2.10.70.10">
    <property type="entry name" value="Complement Module, domain 1"/>
    <property type="match status" value="5"/>
</dbReference>
<feature type="domain" description="Sushi" evidence="14">
    <location>
        <begin position="226"/>
        <end position="285"/>
    </location>
</feature>
<comment type="function">
    <text evidence="1">Binds to various kinds of negatively charged substances such as heparin, phospholipids, and dextran sulfate. May prevent activation of the intrinsic blood coagulation cascade by binding to phospholipids on the surface of damaged cells.</text>
</comment>
<keyword evidence="5 13" id="KW-0768">Sushi</keyword>
<evidence type="ECO:0000256" key="1">
    <source>
        <dbReference type="ARBA" id="ARBA00003651"/>
    </source>
</evidence>
<keyword evidence="8" id="KW-0677">Repeat</keyword>
<evidence type="ECO:0000313" key="15">
    <source>
        <dbReference type="Ensembl" id="ENSECRP00000026049.1"/>
    </source>
</evidence>
<keyword evidence="16" id="KW-1185">Reference proteome</keyword>
<evidence type="ECO:0000256" key="7">
    <source>
        <dbReference type="ARBA" id="ARBA00022729"/>
    </source>
</evidence>
<dbReference type="PANTHER" id="PTHR45656">
    <property type="entry name" value="PROTEIN CBR-CLEC-78"/>
    <property type="match status" value="1"/>
</dbReference>
<dbReference type="GO" id="GO:0005576">
    <property type="term" value="C:extracellular region"/>
    <property type="evidence" value="ECO:0007669"/>
    <property type="project" value="UniProtKB-SubCell"/>
</dbReference>
<comment type="subcellular location">
    <subcellularLocation>
        <location evidence="2">Secreted</location>
    </subcellularLocation>
</comment>
<dbReference type="InterPro" id="IPR015104">
    <property type="entry name" value="Sushi_2"/>
</dbReference>
<dbReference type="Pfam" id="PF00084">
    <property type="entry name" value="Sushi"/>
    <property type="match status" value="4"/>
</dbReference>
<evidence type="ECO:0000256" key="3">
    <source>
        <dbReference type="ARBA" id="ARBA00020104"/>
    </source>
</evidence>
<evidence type="ECO:0000313" key="16">
    <source>
        <dbReference type="Proteomes" id="UP000694620"/>
    </source>
</evidence>
<accession>A0A8C4T988</accession>
<protein>
    <recommendedName>
        <fullName evidence="3">Beta-2-glycoprotein 1</fullName>
    </recommendedName>
    <alternativeName>
        <fullName evidence="11">Apolipoprotein H</fullName>
    </alternativeName>
    <alternativeName>
        <fullName evidence="12">Beta-2-glycoprotein I</fullName>
    </alternativeName>
</protein>
<evidence type="ECO:0000256" key="12">
    <source>
        <dbReference type="ARBA" id="ARBA00033414"/>
    </source>
</evidence>
<proteinExistence type="predicted"/>
<evidence type="ECO:0000256" key="11">
    <source>
        <dbReference type="ARBA" id="ARBA00029855"/>
    </source>
</evidence>
<keyword evidence="10" id="KW-0325">Glycoprotein</keyword>
<dbReference type="Ensembl" id="ENSECRT00000026594.1">
    <property type="protein sequence ID" value="ENSECRP00000026049.1"/>
    <property type="gene ID" value="ENSECRG00000017603.1"/>
</dbReference>
<evidence type="ECO:0000256" key="8">
    <source>
        <dbReference type="ARBA" id="ARBA00022737"/>
    </source>
</evidence>
<dbReference type="Proteomes" id="UP000694620">
    <property type="component" value="Chromosome 14"/>
</dbReference>
<dbReference type="GO" id="GO:0008201">
    <property type="term" value="F:heparin binding"/>
    <property type="evidence" value="ECO:0007669"/>
    <property type="project" value="UniProtKB-KW"/>
</dbReference>
<feature type="disulfide bond" evidence="13">
    <location>
        <begin position="228"/>
        <end position="271"/>
    </location>
</feature>
<evidence type="ECO:0000256" key="5">
    <source>
        <dbReference type="ARBA" id="ARBA00022659"/>
    </source>
</evidence>
<keyword evidence="4" id="KW-0964">Secreted</keyword>
<keyword evidence="7" id="KW-0732">Signal</keyword>
<dbReference type="SMART" id="SM00032">
    <property type="entry name" value="CCP"/>
    <property type="match status" value="4"/>
</dbReference>
<keyword evidence="9 13" id="KW-1015">Disulfide bond</keyword>
<evidence type="ECO:0000256" key="6">
    <source>
        <dbReference type="ARBA" id="ARBA00022674"/>
    </source>
</evidence>
<keyword evidence="6" id="KW-0358">Heparin-binding</keyword>
<reference evidence="15" key="3">
    <citation type="submission" date="2025-09" db="UniProtKB">
        <authorList>
            <consortium name="Ensembl"/>
        </authorList>
    </citation>
    <scope>IDENTIFICATION</scope>
</reference>
<evidence type="ECO:0000256" key="13">
    <source>
        <dbReference type="PROSITE-ProRule" id="PRU00302"/>
    </source>
</evidence>
<evidence type="ECO:0000256" key="10">
    <source>
        <dbReference type="ARBA" id="ARBA00023180"/>
    </source>
</evidence>
<evidence type="ECO:0000256" key="2">
    <source>
        <dbReference type="ARBA" id="ARBA00004613"/>
    </source>
</evidence>
<dbReference type="PROSITE" id="PS50923">
    <property type="entry name" value="SUSHI"/>
    <property type="match status" value="4"/>
</dbReference>